<protein>
    <submittedName>
        <fullName evidence="2">Uncharacterized protein</fullName>
    </submittedName>
</protein>
<evidence type="ECO:0000313" key="3">
    <source>
        <dbReference type="Proteomes" id="UP000000323"/>
    </source>
</evidence>
<keyword evidence="1" id="KW-1133">Transmembrane helix</keyword>
<dbReference type="RefSeq" id="WP_012874125.1">
    <property type="nucleotide sequence ID" value="NC_013525.1"/>
</dbReference>
<keyword evidence="1" id="KW-0472">Membrane</keyword>
<evidence type="ECO:0000313" key="2">
    <source>
        <dbReference type="EMBL" id="ACZ41090.1"/>
    </source>
</evidence>
<organism evidence="2 3">
    <name type="scientific">Thermobaculum terrenum (strain ATCC BAA-798 / CCMEE 7001 / YNP1)</name>
    <dbReference type="NCBI Taxonomy" id="525904"/>
    <lineage>
        <taxon>Bacteria</taxon>
        <taxon>Bacillati</taxon>
        <taxon>Chloroflexota</taxon>
        <taxon>Chloroflexia</taxon>
        <taxon>Candidatus Thermobaculales</taxon>
        <taxon>Candidatus Thermobaculaceae</taxon>
        <taxon>Thermobaculum</taxon>
    </lineage>
</organism>
<keyword evidence="1" id="KW-0812">Transmembrane</keyword>
<accession>D1CDT4</accession>
<proteinExistence type="predicted"/>
<dbReference type="AlphaFoldDB" id="D1CDT4"/>
<keyword evidence="3" id="KW-1185">Reference proteome</keyword>
<dbReference type="STRING" id="525904.Tter_0168"/>
<gene>
    <name evidence="2" type="ordered locus">Tter_0168</name>
</gene>
<name>D1CDT4_THET1</name>
<dbReference type="EMBL" id="CP001825">
    <property type="protein sequence ID" value="ACZ41090.1"/>
    <property type="molecule type" value="Genomic_DNA"/>
</dbReference>
<sequence>MIADLLYWIGTLLIIGFVFLCVPILFMLIVTAHYYLAEGELRRSFRKASEVRRL</sequence>
<dbReference type="Proteomes" id="UP000000323">
    <property type="component" value="Chromosome 1"/>
</dbReference>
<feature type="transmembrane region" description="Helical" evidence="1">
    <location>
        <begin position="6"/>
        <end position="37"/>
    </location>
</feature>
<dbReference type="HOGENOM" id="CLU_3048972_0_0_0"/>
<evidence type="ECO:0000256" key="1">
    <source>
        <dbReference type="SAM" id="Phobius"/>
    </source>
</evidence>
<reference evidence="3" key="1">
    <citation type="journal article" date="2010" name="Stand. Genomic Sci.">
        <title>Complete genome sequence of 'Thermobaculum terrenum' type strain (YNP1).</title>
        <authorList>
            <person name="Kiss H."/>
            <person name="Cleland D."/>
            <person name="Lapidus A."/>
            <person name="Lucas S."/>
            <person name="Glavina Del Rio T."/>
            <person name="Nolan M."/>
            <person name="Tice H."/>
            <person name="Han C."/>
            <person name="Goodwin L."/>
            <person name="Pitluck S."/>
            <person name="Liolios K."/>
            <person name="Ivanova N."/>
            <person name="Mavromatis K."/>
            <person name="Ovchinnikova G."/>
            <person name="Pati A."/>
            <person name="Chen A."/>
            <person name="Palaniappan K."/>
            <person name="Land M."/>
            <person name="Hauser L."/>
            <person name="Chang Y."/>
            <person name="Jeffries C."/>
            <person name="Lu M."/>
            <person name="Brettin T."/>
            <person name="Detter J."/>
            <person name="Goker M."/>
            <person name="Tindall B."/>
            <person name="Beck B."/>
            <person name="McDermott T."/>
            <person name="Woyke T."/>
            <person name="Bristow J."/>
            <person name="Eisen J."/>
            <person name="Markowitz V."/>
            <person name="Hugenholtz P."/>
            <person name="Kyrpides N."/>
            <person name="Klenk H."/>
            <person name="Cheng J."/>
        </authorList>
    </citation>
    <scope>NUCLEOTIDE SEQUENCE [LARGE SCALE GENOMIC DNA]</scope>
    <source>
        <strain evidence="3">ATCC BAA-798 / YNP1</strain>
    </source>
</reference>
<dbReference type="KEGG" id="ttr:Tter_0168"/>